<evidence type="ECO:0000313" key="2">
    <source>
        <dbReference type="EMBL" id="GMR57428.1"/>
    </source>
</evidence>
<reference evidence="3" key="1">
    <citation type="submission" date="2022-10" db="EMBL/GenBank/DDBJ databases">
        <title>Genome assembly of Pristionchus species.</title>
        <authorList>
            <person name="Yoshida K."/>
            <person name="Sommer R.J."/>
        </authorList>
    </citation>
    <scope>NUCLEOTIDE SEQUENCE [LARGE SCALE GENOMIC DNA]</scope>
    <source>
        <strain evidence="3">RS5460</strain>
    </source>
</reference>
<feature type="domain" description="F-box" evidence="1">
    <location>
        <begin position="25"/>
        <end position="75"/>
    </location>
</feature>
<evidence type="ECO:0000259" key="1">
    <source>
        <dbReference type="PROSITE" id="PS50181"/>
    </source>
</evidence>
<comment type="caution">
    <text evidence="2">The sequence shown here is derived from an EMBL/GenBank/DDBJ whole genome shotgun (WGS) entry which is preliminary data.</text>
</comment>
<dbReference type="InterPro" id="IPR001810">
    <property type="entry name" value="F-box_dom"/>
</dbReference>
<dbReference type="SUPFAM" id="SSF81383">
    <property type="entry name" value="F-box domain"/>
    <property type="match status" value="1"/>
</dbReference>
<protein>
    <recommendedName>
        <fullName evidence="1">F-box domain-containing protein</fullName>
    </recommendedName>
</protein>
<sequence length="354" mass="40416">KRAFDSEDSLHKNIKFGSDSSSIKEDCMSQLPGDCLLDVMRRLDKFDLEEIESLSSRLRDLSRYSHSKASVYEAYELTIAQRNADNFYFEIRCGRGKFFKNVCSTSSGLLKKTAEYNTDGHLAPAVLIVTQDQSISWKITNYATNLLNRFQFASCRFFSICIDNNFLSFFEKVTTTSAFTSFWIVRSVFDINQRGGRGRFASLLLKAKPKSLTLGFLRNSRFIKRKFLSDFVVASPLSSLTIYSENERRRLHLSAKFAGNLPNFGSLVVPDLWVDSRWLVPALIKRLSHEAPGEWRFFCFRKITGAQIQAALEGNMTLTAVNWRIFIISIDGTQHKVDIDIDFRRAGAIQCVFS</sequence>
<name>A0AAN5D6G6_9BILA</name>
<dbReference type="PROSITE" id="PS50181">
    <property type="entry name" value="FBOX"/>
    <property type="match status" value="1"/>
</dbReference>
<dbReference type="InterPro" id="IPR036047">
    <property type="entry name" value="F-box-like_dom_sf"/>
</dbReference>
<feature type="non-terminal residue" evidence="2">
    <location>
        <position position="1"/>
    </location>
</feature>
<keyword evidence="3" id="KW-1185">Reference proteome</keyword>
<dbReference type="AlphaFoldDB" id="A0AAN5D6G6"/>
<accession>A0AAN5D6G6</accession>
<organism evidence="2 3">
    <name type="scientific">Pristionchus mayeri</name>
    <dbReference type="NCBI Taxonomy" id="1317129"/>
    <lineage>
        <taxon>Eukaryota</taxon>
        <taxon>Metazoa</taxon>
        <taxon>Ecdysozoa</taxon>
        <taxon>Nematoda</taxon>
        <taxon>Chromadorea</taxon>
        <taxon>Rhabditida</taxon>
        <taxon>Rhabditina</taxon>
        <taxon>Diplogasteromorpha</taxon>
        <taxon>Diplogasteroidea</taxon>
        <taxon>Neodiplogasteridae</taxon>
        <taxon>Pristionchus</taxon>
    </lineage>
</organism>
<proteinExistence type="predicted"/>
<dbReference type="EMBL" id="BTRK01000006">
    <property type="protein sequence ID" value="GMR57428.1"/>
    <property type="molecule type" value="Genomic_DNA"/>
</dbReference>
<gene>
    <name evidence="2" type="ORF">PMAYCL1PPCAC_27623</name>
</gene>
<evidence type="ECO:0000313" key="3">
    <source>
        <dbReference type="Proteomes" id="UP001328107"/>
    </source>
</evidence>
<dbReference type="Proteomes" id="UP001328107">
    <property type="component" value="Unassembled WGS sequence"/>
</dbReference>